<keyword evidence="1" id="KW-0812">Transmembrane</keyword>
<proteinExistence type="predicted"/>
<feature type="transmembrane region" description="Helical" evidence="1">
    <location>
        <begin position="39"/>
        <end position="59"/>
    </location>
</feature>
<name>A0A1S1J763_9FLAO</name>
<dbReference type="EMBL" id="MUHG01000023">
    <property type="protein sequence ID" value="OXB18278.1"/>
    <property type="molecule type" value="Genomic_DNA"/>
</dbReference>
<gene>
    <name evidence="3" type="ORF">B0A71_15255</name>
    <name evidence="2" type="ORF">BHE19_07230</name>
</gene>
<dbReference type="OrthoDB" id="1493426at2"/>
<sequence length="339" mass="39894">MYSKSKILLIIFYVLIIANLFSYSTIIYLEKLFQNNDKILEVIITVNGIFSAILTTFLFGRLNISKESKITAKANAISLSEKITALRRILYEVTNYYGVWKHDNSTKNLLEVNKFKSVDYFDYKLMSYSDYKPEDYELIEELNEHEDHLDVESDMFLSMISIVNNRKKPEVFETVLYNDYYDNELIYEIDFLQRLSEINHLSRLSSNLNKYDVFDYNKLNKDSKDRLSRLIHEINSNYDLEKYNFKEMLAVICSDIESDILPKLLKSVKRVNDGLSVIEIDIINTIKVSLLIGVILPLLNLAISEYAMKEFISILFIVANFSMFFYFVFRIKKFSNEQI</sequence>
<evidence type="ECO:0000256" key="1">
    <source>
        <dbReference type="SAM" id="Phobius"/>
    </source>
</evidence>
<keyword evidence="1" id="KW-1133">Transmembrane helix</keyword>
<keyword evidence="5" id="KW-1185">Reference proteome</keyword>
<evidence type="ECO:0000313" key="5">
    <source>
        <dbReference type="Proteomes" id="UP000198319"/>
    </source>
</evidence>
<dbReference type="RefSeq" id="WP_070906904.1">
    <property type="nucleotide sequence ID" value="NZ_MIKE01000022.1"/>
</dbReference>
<keyword evidence="1" id="KW-0472">Membrane</keyword>
<comment type="caution">
    <text evidence="2">The sequence shown here is derived from an EMBL/GenBank/DDBJ whole genome shotgun (WGS) entry which is preliminary data.</text>
</comment>
<protein>
    <submittedName>
        <fullName evidence="2">Uncharacterized protein</fullName>
    </submittedName>
</protein>
<evidence type="ECO:0000313" key="2">
    <source>
        <dbReference type="EMBL" id="OHT45620.1"/>
    </source>
</evidence>
<reference evidence="3 5" key="3">
    <citation type="submission" date="2016-11" db="EMBL/GenBank/DDBJ databases">
        <title>Whole genomes of Flavobacteriaceae.</title>
        <authorList>
            <person name="Stine C."/>
            <person name="Li C."/>
            <person name="Tadesse D."/>
        </authorList>
    </citation>
    <scope>NUCLEOTIDE SEQUENCE [LARGE SCALE GENOMIC DNA]</scope>
    <source>
        <strain evidence="3 5">ATCC BAA-2541</strain>
    </source>
</reference>
<reference evidence="2" key="2">
    <citation type="submission" date="2016-09" db="EMBL/GenBank/DDBJ databases">
        <authorList>
            <person name="Capua I."/>
            <person name="De Benedictis P."/>
            <person name="Joannis T."/>
            <person name="Lombin L.H."/>
            <person name="Cattoli G."/>
        </authorList>
    </citation>
    <scope>NUCLEOTIDE SEQUENCE [LARGE SCALE GENOMIC DNA]</scope>
    <source>
        <strain evidence="2">MSU</strain>
    </source>
</reference>
<dbReference type="Proteomes" id="UP000180252">
    <property type="component" value="Unassembled WGS sequence"/>
</dbReference>
<organism evidence="2 4">
    <name type="scientific">Flavobacterium tructae</name>
    <dbReference type="NCBI Taxonomy" id="1114873"/>
    <lineage>
        <taxon>Bacteria</taxon>
        <taxon>Pseudomonadati</taxon>
        <taxon>Bacteroidota</taxon>
        <taxon>Flavobacteriia</taxon>
        <taxon>Flavobacteriales</taxon>
        <taxon>Flavobacteriaceae</taxon>
        <taxon>Flavobacterium</taxon>
    </lineage>
</organism>
<feature type="transmembrane region" description="Helical" evidence="1">
    <location>
        <begin position="311"/>
        <end position="329"/>
    </location>
</feature>
<evidence type="ECO:0000313" key="4">
    <source>
        <dbReference type="Proteomes" id="UP000180252"/>
    </source>
</evidence>
<dbReference type="EMBL" id="MIKE01000022">
    <property type="protein sequence ID" value="OHT45620.1"/>
    <property type="molecule type" value="Genomic_DNA"/>
</dbReference>
<accession>A0A1S1J763</accession>
<dbReference type="STRING" id="1278819.BHE19_07230"/>
<dbReference type="AlphaFoldDB" id="A0A1S1J763"/>
<feature type="transmembrane region" description="Helical" evidence="1">
    <location>
        <begin position="275"/>
        <end position="299"/>
    </location>
</feature>
<feature type="transmembrane region" description="Helical" evidence="1">
    <location>
        <begin position="7"/>
        <end position="27"/>
    </location>
</feature>
<evidence type="ECO:0000313" key="3">
    <source>
        <dbReference type="EMBL" id="OXB18278.1"/>
    </source>
</evidence>
<dbReference type="Proteomes" id="UP000198319">
    <property type="component" value="Unassembled WGS sequence"/>
</dbReference>
<reference evidence="4" key="1">
    <citation type="submission" date="2016-09" db="EMBL/GenBank/DDBJ databases">
        <authorList>
            <person name="Chen S."/>
            <person name="Walker E."/>
        </authorList>
    </citation>
    <scope>NUCLEOTIDE SEQUENCE [LARGE SCALE GENOMIC DNA]</scope>
    <source>
        <strain evidence="4">MSU</strain>
    </source>
</reference>